<protein>
    <submittedName>
        <fullName evidence="1">Uncharacterized protein</fullName>
    </submittedName>
</protein>
<proteinExistence type="predicted"/>
<sequence>MYRNIWIIIAYQNINNIILYLKYKDCKMLSHKL</sequence>
<name>A0A3G4ZYV9_9VIRU</name>
<reference evidence="1" key="1">
    <citation type="submission" date="2018-10" db="EMBL/GenBank/DDBJ databases">
        <title>Hidden diversity of soil giant viruses.</title>
        <authorList>
            <person name="Schulz F."/>
            <person name="Alteio L."/>
            <person name="Goudeau D."/>
            <person name="Ryan E.M."/>
            <person name="Malmstrom R.R."/>
            <person name="Blanchard J."/>
            <person name="Woyke T."/>
        </authorList>
    </citation>
    <scope>NUCLEOTIDE SEQUENCE</scope>
    <source>
        <strain evidence="1">FNV1</strain>
    </source>
</reference>
<gene>
    <name evidence="1" type="ORF">Faunusvirus4_32</name>
</gene>
<organism evidence="1">
    <name type="scientific">Faunusvirus sp</name>
    <dbReference type="NCBI Taxonomy" id="2487766"/>
    <lineage>
        <taxon>Viruses</taxon>
        <taxon>Varidnaviria</taxon>
        <taxon>Bamfordvirae</taxon>
        <taxon>Nucleocytoviricota</taxon>
        <taxon>Megaviricetes</taxon>
        <taxon>Imitervirales</taxon>
        <taxon>Mimiviridae</taxon>
    </lineage>
</organism>
<accession>A0A3G4ZYV9</accession>
<evidence type="ECO:0000313" key="1">
    <source>
        <dbReference type="EMBL" id="AYV79191.1"/>
    </source>
</evidence>
<dbReference type="EMBL" id="MK072135">
    <property type="protein sequence ID" value="AYV79191.1"/>
    <property type="molecule type" value="Genomic_DNA"/>
</dbReference>